<dbReference type="PANTHER" id="PTHR30097">
    <property type="entry name" value="CATION EFFLUX SYSTEM PROTEIN CUSB"/>
    <property type="match status" value="1"/>
</dbReference>
<dbReference type="Gene3D" id="1.10.287.470">
    <property type="entry name" value="Helix hairpin bin"/>
    <property type="match status" value="1"/>
</dbReference>
<dbReference type="NCBIfam" id="TIGR01730">
    <property type="entry name" value="RND_mfp"/>
    <property type="match status" value="1"/>
</dbReference>
<dbReference type="OrthoDB" id="9774837at2"/>
<dbReference type="GO" id="GO:0060003">
    <property type="term" value="P:copper ion export"/>
    <property type="evidence" value="ECO:0007669"/>
    <property type="project" value="TreeGrafter"/>
</dbReference>
<feature type="domain" description="CusB-like beta-barrel" evidence="6">
    <location>
        <begin position="259"/>
        <end position="331"/>
    </location>
</feature>
<dbReference type="eggNOG" id="COG0845">
    <property type="taxonomic scope" value="Bacteria"/>
</dbReference>
<evidence type="ECO:0000256" key="2">
    <source>
        <dbReference type="ARBA" id="ARBA00022448"/>
    </source>
</evidence>
<geneLocation type="plasmid" evidence="10">
    <name>pHLK1</name>
</geneLocation>
<dbReference type="KEGG" id="pzu:PHZ_p0255"/>
<dbReference type="Proteomes" id="UP000001868">
    <property type="component" value="Plasmid pHLK1"/>
</dbReference>
<dbReference type="Pfam" id="PF25973">
    <property type="entry name" value="BSH_CzcB"/>
    <property type="match status" value="1"/>
</dbReference>
<dbReference type="InterPro" id="IPR058648">
    <property type="entry name" value="HH_CzcB-like"/>
</dbReference>
<feature type="compositionally biased region" description="Basic and acidic residues" evidence="4">
    <location>
        <begin position="50"/>
        <end position="67"/>
    </location>
</feature>
<feature type="domain" description="CzcB-like C-terminal circularly permuted SH3-like" evidence="8">
    <location>
        <begin position="338"/>
        <end position="398"/>
    </location>
</feature>
<proteinExistence type="inferred from homology"/>
<dbReference type="FunFam" id="2.40.420.20:FF:000006">
    <property type="entry name" value="RND family efflux transporter MFP subunit"/>
    <property type="match status" value="1"/>
</dbReference>
<sequence length="410" mass="42002">MPRKSLTAGVNRNWLLAGAALVAATGIGFTAAKLTSPKPPTAAEAPEEGEAGHGEGEAHAEGEGHAEEGAEAEVVAMDDARIKTAGIQLQPVAVGGLGAEIRAQATVEAEPSGQAALTARAAGSIARINKRLGDPVRAGETLALVESREAAQIAADRATATARAELARKVAARERRLYEQKVGARQDLEAAQASLAAAEAEARRAAAAAGAADVSADGRYVRVVSPISGRVTAMSASLGAFVQPETELFRIADPSRIQVEAAVSALDMQRIQPGDRASIGAAAGTAIPAIVRSITPAVDEQTRAATVVLTPTGPLGDLRPGQLVEARMTSARSATRAIVVPDESIQTVEGRSVVFVRTPKGFRAQPVTAGRRTGGRAEILEGLRPGDVIAAANAFVLKAELGKGEAEHGH</sequence>
<dbReference type="EMBL" id="CP000748">
    <property type="protein sequence ID" value="ACG80198.1"/>
    <property type="molecule type" value="Genomic_DNA"/>
</dbReference>
<feature type="region of interest" description="Disordered" evidence="4">
    <location>
        <begin position="32"/>
        <end position="67"/>
    </location>
</feature>
<reference evidence="9 10" key="1">
    <citation type="journal article" date="2008" name="BMC Genomics">
        <title>Complete genome of Phenylobacterium zucineum - a novel facultative intracellular bacterium isolated from human erythroleukemia cell line K562.</title>
        <authorList>
            <person name="Luo Y."/>
            <person name="Xu X."/>
            <person name="Ding Z."/>
            <person name="Liu Z."/>
            <person name="Zhang B."/>
            <person name="Yan Z."/>
            <person name="Sun J."/>
            <person name="Hu S."/>
            <person name="Hu X."/>
        </authorList>
    </citation>
    <scope>NUCLEOTIDE SEQUENCE [LARGE SCALE GENOMIC DNA]</scope>
    <source>
        <strain evidence="10">HLK1</strain>
        <plasmid evidence="10">HLK1</plasmid>
        <plasmid evidence="10">Plasmid pHLK1</plasmid>
    </source>
</reference>
<dbReference type="RefSeq" id="WP_012520495.1">
    <property type="nucleotide sequence ID" value="NC_011143.1"/>
</dbReference>
<evidence type="ECO:0000313" key="10">
    <source>
        <dbReference type="Proteomes" id="UP000001868"/>
    </source>
</evidence>
<evidence type="ECO:0000256" key="4">
    <source>
        <dbReference type="SAM" id="MobiDB-lite"/>
    </source>
</evidence>
<keyword evidence="10" id="KW-1185">Reference proteome</keyword>
<dbReference type="GO" id="GO:0016020">
    <property type="term" value="C:membrane"/>
    <property type="evidence" value="ECO:0007669"/>
    <property type="project" value="InterPro"/>
</dbReference>
<dbReference type="AlphaFoldDB" id="B4RIM3"/>
<dbReference type="HOGENOM" id="CLU_018816_13_0_5"/>
<keyword evidence="3" id="KW-0175">Coiled coil</keyword>
<organism evidence="9 10">
    <name type="scientific">Phenylobacterium zucineum (strain HLK1)</name>
    <dbReference type="NCBI Taxonomy" id="450851"/>
    <lineage>
        <taxon>Bacteria</taxon>
        <taxon>Pseudomonadati</taxon>
        <taxon>Pseudomonadota</taxon>
        <taxon>Alphaproteobacteria</taxon>
        <taxon>Caulobacterales</taxon>
        <taxon>Caulobacteraceae</taxon>
        <taxon>Phenylobacterium</taxon>
    </lineage>
</organism>
<dbReference type="GO" id="GO:0030288">
    <property type="term" value="C:outer membrane-bounded periplasmic space"/>
    <property type="evidence" value="ECO:0007669"/>
    <property type="project" value="TreeGrafter"/>
</dbReference>
<dbReference type="InterPro" id="IPR058792">
    <property type="entry name" value="Beta-barrel_RND_2"/>
</dbReference>
<dbReference type="Pfam" id="PF25893">
    <property type="entry name" value="HH_CzcB"/>
    <property type="match status" value="1"/>
</dbReference>
<evidence type="ECO:0000259" key="6">
    <source>
        <dbReference type="Pfam" id="PF25954"/>
    </source>
</evidence>
<dbReference type="Pfam" id="PF25954">
    <property type="entry name" value="Beta-barrel_RND_2"/>
    <property type="match status" value="1"/>
</dbReference>
<feature type="domain" description="CzcB-like barrel-sandwich hybrid" evidence="7">
    <location>
        <begin position="115"/>
        <end position="253"/>
    </location>
</feature>
<evidence type="ECO:0000256" key="3">
    <source>
        <dbReference type="SAM" id="Coils"/>
    </source>
</evidence>
<evidence type="ECO:0000259" key="7">
    <source>
        <dbReference type="Pfam" id="PF25973"/>
    </source>
</evidence>
<dbReference type="InterPro" id="IPR058649">
    <property type="entry name" value="CzcB_C"/>
</dbReference>
<feature type="domain" description="CzcB-like alpha-helical hairpin" evidence="5">
    <location>
        <begin position="155"/>
        <end position="207"/>
    </location>
</feature>
<keyword evidence="9" id="KW-0614">Plasmid</keyword>
<protein>
    <submittedName>
        <fullName evidence="9">Metal ion efflux membrane fusion protein family</fullName>
    </submittedName>
</protein>
<comment type="similarity">
    <text evidence="1">Belongs to the membrane fusion protein (MFP) (TC 8.A.1) family.</text>
</comment>
<dbReference type="InterPro" id="IPR006143">
    <property type="entry name" value="RND_pump_MFP"/>
</dbReference>
<dbReference type="Gene3D" id="2.40.30.170">
    <property type="match status" value="1"/>
</dbReference>
<feature type="coiled-coil region" evidence="3">
    <location>
        <begin position="181"/>
        <end position="208"/>
    </location>
</feature>
<keyword evidence="2" id="KW-0813">Transport</keyword>
<evidence type="ECO:0000259" key="8">
    <source>
        <dbReference type="Pfam" id="PF25975"/>
    </source>
</evidence>
<dbReference type="GO" id="GO:0015679">
    <property type="term" value="P:plasma membrane copper ion transport"/>
    <property type="evidence" value="ECO:0007669"/>
    <property type="project" value="TreeGrafter"/>
</dbReference>
<gene>
    <name evidence="9" type="ordered locus">PHZ_p0255</name>
</gene>
<dbReference type="SUPFAM" id="SSF111369">
    <property type="entry name" value="HlyD-like secretion proteins"/>
    <property type="match status" value="1"/>
</dbReference>
<evidence type="ECO:0000256" key="1">
    <source>
        <dbReference type="ARBA" id="ARBA00009477"/>
    </source>
</evidence>
<evidence type="ECO:0000313" key="9">
    <source>
        <dbReference type="EMBL" id="ACG80198.1"/>
    </source>
</evidence>
<dbReference type="GO" id="GO:0046914">
    <property type="term" value="F:transition metal ion binding"/>
    <property type="evidence" value="ECO:0007669"/>
    <property type="project" value="TreeGrafter"/>
</dbReference>
<dbReference type="InterPro" id="IPR058647">
    <property type="entry name" value="BSH_CzcB-like"/>
</dbReference>
<dbReference type="Pfam" id="PF25975">
    <property type="entry name" value="CzcB_C"/>
    <property type="match status" value="1"/>
</dbReference>
<name>B4RIM3_PHEZH</name>
<evidence type="ECO:0000259" key="5">
    <source>
        <dbReference type="Pfam" id="PF25893"/>
    </source>
</evidence>
<dbReference type="Gene3D" id="2.40.420.20">
    <property type="match status" value="1"/>
</dbReference>
<dbReference type="GO" id="GO:0022857">
    <property type="term" value="F:transmembrane transporter activity"/>
    <property type="evidence" value="ECO:0007669"/>
    <property type="project" value="InterPro"/>
</dbReference>
<accession>B4RIM3</accession>
<dbReference type="PANTHER" id="PTHR30097:SF4">
    <property type="entry name" value="SLR6042 PROTEIN"/>
    <property type="match status" value="1"/>
</dbReference>
<dbReference type="InterPro" id="IPR051909">
    <property type="entry name" value="MFP_Cation_Efflux"/>
</dbReference>